<dbReference type="PRINTS" id="PR00922">
    <property type="entry name" value="DADACBPTASE3"/>
</dbReference>
<dbReference type="GO" id="GO:0009002">
    <property type="term" value="F:serine-type D-Ala-D-Ala carboxypeptidase activity"/>
    <property type="evidence" value="ECO:0007669"/>
    <property type="project" value="UniProtKB-EC"/>
</dbReference>
<dbReference type="InterPro" id="IPR012338">
    <property type="entry name" value="Beta-lactam/transpept-like"/>
</dbReference>
<evidence type="ECO:0000256" key="2">
    <source>
        <dbReference type="ARBA" id="ARBA00022801"/>
    </source>
</evidence>
<dbReference type="PANTHER" id="PTHR30023">
    <property type="entry name" value="D-ALANYL-D-ALANINE CARBOXYPEPTIDASE"/>
    <property type="match status" value="1"/>
</dbReference>
<comment type="similarity">
    <text evidence="1">Belongs to the peptidase S13 family.</text>
</comment>
<sequence length="458" mass="48685">MKNSTLRHGAATALLGWALMFSHASADTANLTRLLEAGPLPAQGQPALPAHVGVIALDAETGQELFAWQADEAYTPASNAKLMSTFAALYGLGPDFRFETALLAAPLEGGRTARLVLRGSGDPSLTVSGPDNSLEALARAAYAAGVREVGEIVADDSAYALPRWGNGWMWDDWEYTVSALSLRDEASTYGVLYLTEADEKDGTRLEVDAVVKPEVQPLRVAALLRKELEKAGVRVTGAERRGTAATGDRPLAAVRSETLHRLVRATNKPSDNIYAEQLFARLGVGQSEGGVIPATFARAAEAATALWKKAGADPLRMRLRDASGLSRYNLLTPREVAAVLRYAYLNPLEEEPRSASPRAAFDAGRNLFVRSLPRAGTGTATPAAAEEGGTLANRLRDTGLEVYAKTGSMTGVNSLSGYLRAQSGRIVVFSLLMDGSLSSAASLRNLQDALVKEMALAF</sequence>
<dbReference type="Pfam" id="PF02113">
    <property type="entry name" value="Peptidase_S13"/>
    <property type="match status" value="2"/>
</dbReference>
<dbReference type="EMBL" id="JACHHG010000010">
    <property type="protein sequence ID" value="MBB6099267.1"/>
    <property type="molecule type" value="Genomic_DNA"/>
</dbReference>
<keyword evidence="5" id="KW-1185">Reference proteome</keyword>
<name>A0A841I0S1_9DEIO</name>
<evidence type="ECO:0000313" key="4">
    <source>
        <dbReference type="EMBL" id="MBB6099267.1"/>
    </source>
</evidence>
<protein>
    <submittedName>
        <fullName evidence="4">D-alanyl-D-alanine carboxypeptidase/D-alanyl-D-alanine-endopeptidase (Penicillin-binding protein 4)</fullName>
        <ecNumber evidence="4">3.4.16.4</ecNumber>
        <ecNumber evidence="4">3.4.21.-</ecNumber>
    </submittedName>
</protein>
<proteinExistence type="inferred from homology"/>
<dbReference type="SUPFAM" id="SSF56601">
    <property type="entry name" value="beta-lactamase/transpeptidase-like"/>
    <property type="match status" value="1"/>
</dbReference>
<reference evidence="4 5" key="1">
    <citation type="submission" date="2020-08" db="EMBL/GenBank/DDBJ databases">
        <title>Genomic Encyclopedia of Type Strains, Phase IV (KMG-IV): sequencing the most valuable type-strain genomes for metagenomic binning, comparative biology and taxonomic classification.</title>
        <authorList>
            <person name="Goeker M."/>
        </authorList>
    </citation>
    <scope>NUCLEOTIDE SEQUENCE [LARGE SCALE GENOMIC DNA]</scope>
    <source>
        <strain evidence="4 5">DSM 21458</strain>
    </source>
</reference>
<evidence type="ECO:0000313" key="5">
    <source>
        <dbReference type="Proteomes" id="UP000569951"/>
    </source>
</evidence>
<keyword evidence="4" id="KW-0645">Protease</keyword>
<dbReference type="GO" id="GO:0006508">
    <property type="term" value="P:proteolysis"/>
    <property type="evidence" value="ECO:0007669"/>
    <property type="project" value="InterPro"/>
</dbReference>
<keyword evidence="4" id="KW-0121">Carboxypeptidase</keyword>
<gene>
    <name evidence="4" type="ORF">HNR42_002705</name>
</gene>
<dbReference type="InterPro" id="IPR000667">
    <property type="entry name" value="Peptidase_S13"/>
</dbReference>
<keyword evidence="2 4" id="KW-0378">Hydrolase</keyword>
<dbReference type="Gene3D" id="3.40.710.10">
    <property type="entry name" value="DD-peptidase/beta-lactamase superfamily"/>
    <property type="match status" value="2"/>
</dbReference>
<comment type="caution">
    <text evidence="4">The sequence shown here is derived from an EMBL/GenBank/DDBJ whole genome shotgun (WGS) entry which is preliminary data.</text>
</comment>
<dbReference type="Proteomes" id="UP000569951">
    <property type="component" value="Unassembled WGS sequence"/>
</dbReference>
<feature type="signal peptide" evidence="3">
    <location>
        <begin position="1"/>
        <end position="26"/>
    </location>
</feature>
<dbReference type="AlphaFoldDB" id="A0A841I0S1"/>
<organism evidence="4 5">
    <name type="scientific">Deinobacterium chartae</name>
    <dbReference type="NCBI Taxonomy" id="521158"/>
    <lineage>
        <taxon>Bacteria</taxon>
        <taxon>Thermotogati</taxon>
        <taxon>Deinococcota</taxon>
        <taxon>Deinococci</taxon>
        <taxon>Deinococcales</taxon>
        <taxon>Deinococcaceae</taxon>
        <taxon>Deinobacterium</taxon>
    </lineage>
</organism>
<dbReference type="EC" id="3.4.16.4" evidence="4"/>
<dbReference type="GO" id="GO:0000270">
    <property type="term" value="P:peptidoglycan metabolic process"/>
    <property type="evidence" value="ECO:0007669"/>
    <property type="project" value="TreeGrafter"/>
</dbReference>
<accession>A0A841I0S1</accession>
<keyword evidence="3" id="KW-0732">Signal</keyword>
<dbReference type="PANTHER" id="PTHR30023:SF0">
    <property type="entry name" value="PENICILLIN-SENSITIVE CARBOXYPEPTIDASE A"/>
    <property type="match status" value="1"/>
</dbReference>
<evidence type="ECO:0000256" key="1">
    <source>
        <dbReference type="ARBA" id="ARBA00006096"/>
    </source>
</evidence>
<dbReference type="Gene3D" id="3.50.80.20">
    <property type="entry name" value="D-Ala-D-Ala carboxypeptidase C, peptidase S13"/>
    <property type="match status" value="1"/>
</dbReference>
<feature type="chain" id="PRO_5032658018" evidence="3">
    <location>
        <begin position="27"/>
        <end position="458"/>
    </location>
</feature>
<dbReference type="EC" id="3.4.21.-" evidence="4"/>
<dbReference type="RefSeq" id="WP_183988020.1">
    <property type="nucleotide sequence ID" value="NZ_JACHHG010000010.1"/>
</dbReference>
<evidence type="ECO:0000256" key="3">
    <source>
        <dbReference type="SAM" id="SignalP"/>
    </source>
</evidence>